<dbReference type="InterPro" id="IPR022775">
    <property type="entry name" value="AP_mu_sigma_su"/>
</dbReference>
<evidence type="ECO:0000256" key="8">
    <source>
        <dbReference type="ARBA" id="ARBA00023176"/>
    </source>
</evidence>
<dbReference type="FunFam" id="3.30.450.60:FF:000002">
    <property type="entry name" value="AP-2 complex subunit mu, putative"/>
    <property type="match status" value="1"/>
</dbReference>
<evidence type="ECO:0000256" key="9">
    <source>
        <dbReference type="PIRNR" id="PIRNR005992"/>
    </source>
</evidence>
<dbReference type="SUPFAM" id="SSF64356">
    <property type="entry name" value="SNARE-like"/>
    <property type="match status" value="1"/>
</dbReference>
<keyword evidence="3 9" id="KW-0813">Transport</keyword>
<evidence type="ECO:0000256" key="7">
    <source>
        <dbReference type="ARBA" id="ARBA00023136"/>
    </source>
</evidence>
<evidence type="ECO:0000256" key="5">
    <source>
        <dbReference type="ARBA" id="ARBA00022583"/>
    </source>
</evidence>
<keyword evidence="5" id="KW-0254">Endocytosis</keyword>
<dbReference type="GO" id="GO:0006897">
    <property type="term" value="P:endocytosis"/>
    <property type="evidence" value="ECO:0007669"/>
    <property type="project" value="UniProtKB-KW"/>
</dbReference>
<comment type="subcellular location">
    <subcellularLocation>
        <location evidence="1">Cell membrane</location>
    </subcellularLocation>
    <subcellularLocation>
        <location evidence="2">Membrane</location>
        <location evidence="2">Coated pit</location>
        <topology evidence="2">Peripheral membrane protein</topology>
        <orientation evidence="2">Cytoplasmic side</orientation>
    </subcellularLocation>
</comment>
<dbReference type="CDD" id="cd09251">
    <property type="entry name" value="AP-2_Mu2_Cterm"/>
    <property type="match status" value="1"/>
</dbReference>
<keyword evidence="6 9" id="KW-0653">Protein transport</keyword>
<keyword evidence="8" id="KW-0168">Coated pit</keyword>
<dbReference type="PANTHER" id="PTHR10529">
    <property type="entry name" value="AP COMPLEX SUBUNIT MU"/>
    <property type="match status" value="1"/>
</dbReference>
<dbReference type="AlphaFoldDB" id="A0A196SPQ8"/>
<dbReference type="PIRSF" id="PIRSF005992">
    <property type="entry name" value="Clathrin_mu"/>
    <property type="match status" value="1"/>
</dbReference>
<comment type="similarity">
    <text evidence="9">Belongs to the adaptor complexes medium subunit family.</text>
</comment>
<dbReference type="InterPro" id="IPR028565">
    <property type="entry name" value="MHD"/>
</dbReference>
<protein>
    <submittedName>
        <fullName evidence="11">Adaptor protein complex 2, subunit mu 2</fullName>
    </submittedName>
</protein>
<feature type="domain" description="MHD" evidence="10">
    <location>
        <begin position="170"/>
        <end position="429"/>
    </location>
</feature>
<dbReference type="InterPro" id="IPR036168">
    <property type="entry name" value="AP2_Mu_C_sf"/>
</dbReference>
<organism evidence="11 12">
    <name type="scientific">Blastocystis sp. subtype 1 (strain ATCC 50177 / NandII)</name>
    <dbReference type="NCBI Taxonomy" id="478820"/>
    <lineage>
        <taxon>Eukaryota</taxon>
        <taxon>Sar</taxon>
        <taxon>Stramenopiles</taxon>
        <taxon>Bigyra</taxon>
        <taxon>Opalozoa</taxon>
        <taxon>Opalinata</taxon>
        <taxon>Blastocystidae</taxon>
        <taxon>Blastocystis</taxon>
    </lineage>
</organism>
<keyword evidence="7" id="KW-0472">Membrane</keyword>
<keyword evidence="12" id="KW-1185">Reference proteome</keyword>
<evidence type="ECO:0000256" key="6">
    <source>
        <dbReference type="ARBA" id="ARBA00022927"/>
    </source>
</evidence>
<dbReference type="InterPro" id="IPR043512">
    <property type="entry name" value="Mu2_C"/>
</dbReference>
<dbReference type="InterPro" id="IPR050431">
    <property type="entry name" value="Adaptor_comp_med_subunit"/>
</dbReference>
<dbReference type="InterPro" id="IPR011012">
    <property type="entry name" value="Longin-like_dom_sf"/>
</dbReference>
<dbReference type="CDD" id="cd14836">
    <property type="entry name" value="AP2_Mu_N"/>
    <property type="match status" value="1"/>
</dbReference>
<dbReference type="PRINTS" id="PR00314">
    <property type="entry name" value="CLATHRINADPT"/>
</dbReference>
<evidence type="ECO:0000313" key="12">
    <source>
        <dbReference type="Proteomes" id="UP000078348"/>
    </source>
</evidence>
<evidence type="ECO:0000256" key="2">
    <source>
        <dbReference type="ARBA" id="ARBA00004277"/>
    </source>
</evidence>
<dbReference type="STRING" id="478820.A0A196SPQ8"/>
<name>A0A196SPQ8_BLAHN</name>
<dbReference type="GO" id="GO:0006886">
    <property type="term" value="P:intracellular protein transport"/>
    <property type="evidence" value="ECO:0007669"/>
    <property type="project" value="UniProtKB-UniRule"/>
</dbReference>
<evidence type="ECO:0000313" key="11">
    <source>
        <dbReference type="EMBL" id="OAO18152.1"/>
    </source>
</evidence>
<dbReference type="EMBL" id="LXWW01000004">
    <property type="protein sequence ID" value="OAO18152.1"/>
    <property type="molecule type" value="Genomic_DNA"/>
</dbReference>
<dbReference type="PROSITE" id="PS51072">
    <property type="entry name" value="MHD"/>
    <property type="match status" value="1"/>
</dbReference>
<evidence type="ECO:0000256" key="3">
    <source>
        <dbReference type="ARBA" id="ARBA00022448"/>
    </source>
</evidence>
<gene>
    <name evidence="11" type="ORF">AV274_0092</name>
</gene>
<dbReference type="SUPFAM" id="SSF49447">
    <property type="entry name" value="Second domain of Mu2 adaptin subunit (ap50) of ap2 adaptor"/>
    <property type="match status" value="1"/>
</dbReference>
<accession>A0A196SPQ8</accession>
<dbReference type="InterPro" id="IPR043532">
    <property type="entry name" value="AP2_Mu_N"/>
</dbReference>
<dbReference type="PROSITE" id="PS00991">
    <property type="entry name" value="CLAT_ADAPTOR_M_2"/>
    <property type="match status" value="1"/>
</dbReference>
<dbReference type="Gene3D" id="3.30.450.60">
    <property type="match status" value="1"/>
</dbReference>
<dbReference type="GO" id="GO:0030131">
    <property type="term" value="C:clathrin adaptor complex"/>
    <property type="evidence" value="ECO:0007669"/>
    <property type="project" value="UniProtKB-UniRule"/>
</dbReference>
<dbReference type="Pfam" id="PF00928">
    <property type="entry name" value="Adap_comp_sub"/>
    <property type="match status" value="1"/>
</dbReference>
<dbReference type="OrthoDB" id="10259133at2759"/>
<dbReference type="GO" id="GO:0005905">
    <property type="term" value="C:clathrin-coated pit"/>
    <property type="evidence" value="ECO:0007669"/>
    <property type="project" value="UniProtKB-KW"/>
</dbReference>
<reference evidence="11 12" key="1">
    <citation type="submission" date="2016-05" db="EMBL/GenBank/DDBJ databases">
        <title>Nuclear genome of Blastocystis sp. subtype 1 NandII.</title>
        <authorList>
            <person name="Gentekaki E."/>
            <person name="Curtis B."/>
            <person name="Stairs C."/>
            <person name="Eme L."/>
            <person name="Herman E."/>
            <person name="Klimes V."/>
            <person name="Arias M.C."/>
            <person name="Elias M."/>
            <person name="Hilliou F."/>
            <person name="Klute M."/>
            <person name="Malik S.-B."/>
            <person name="Pightling A."/>
            <person name="Rachubinski R."/>
            <person name="Salas D."/>
            <person name="Schlacht A."/>
            <person name="Suga H."/>
            <person name="Archibald J."/>
            <person name="Ball S.G."/>
            <person name="Clark G."/>
            <person name="Dacks J."/>
            <person name="Van Der Giezen M."/>
            <person name="Tsaousis A."/>
            <person name="Roger A."/>
        </authorList>
    </citation>
    <scope>NUCLEOTIDE SEQUENCE [LARGE SCALE GENOMIC DNA]</scope>
    <source>
        <strain evidence="12">ATCC 50177 / NandII</strain>
    </source>
</reference>
<evidence type="ECO:0000256" key="1">
    <source>
        <dbReference type="ARBA" id="ARBA00004236"/>
    </source>
</evidence>
<keyword evidence="4" id="KW-1003">Cell membrane</keyword>
<proteinExistence type="inferred from homology"/>
<sequence>MISALLLIDAKGKNIVSRYYRADVTRESADAFRTNVIAKKDTGSNPPITYIDGTTFIYVRNSDHYIVAVTKKNASPGLIFHFLFHLVKMFKSYFGTDYKADDLRDKFSVVYEIFDEVLDYGYPQNCAIDLMKQLIRLGKASNEVEEDASTITSQVTGAIDWRREGITYRKNEIFIDTLESVNLLISQTGAVLRSEVVGKIVMKAYLTGMPECRFGLNDKLLISNEKKTKGARRGKGSGVEIDDCSFHRCVRLGQFDQDRTITFIPPDGEFELMKYRVTENINLPFRILPVYEEISETTLKINIKVIANFSKQVSAQNVELKIPVPPNTANVIPKVGFGSAEYNSADQTIDWTLRKLTGGQETTFSAEVKMLKMTNDKVWSKPPINVIFAVPSFTASGLHVRFLKVYEKSSYQTVKWVRYMTRSGDYQIRL</sequence>
<evidence type="ECO:0000256" key="4">
    <source>
        <dbReference type="ARBA" id="ARBA00022475"/>
    </source>
</evidence>
<dbReference type="Gene3D" id="2.60.40.1170">
    <property type="entry name" value="Mu homology domain, subdomain B"/>
    <property type="match status" value="2"/>
</dbReference>
<dbReference type="Proteomes" id="UP000078348">
    <property type="component" value="Unassembled WGS sequence"/>
</dbReference>
<dbReference type="Pfam" id="PF01217">
    <property type="entry name" value="Clat_adaptor_s"/>
    <property type="match status" value="1"/>
</dbReference>
<dbReference type="InterPro" id="IPR001392">
    <property type="entry name" value="Clathrin_mu"/>
</dbReference>
<comment type="caution">
    <text evidence="11">The sequence shown here is derived from an EMBL/GenBank/DDBJ whole genome shotgun (WGS) entry which is preliminary data.</text>
</comment>
<dbReference type="GO" id="GO:0005886">
    <property type="term" value="C:plasma membrane"/>
    <property type="evidence" value="ECO:0007669"/>
    <property type="project" value="UniProtKB-SubCell"/>
</dbReference>
<dbReference type="InterPro" id="IPR018240">
    <property type="entry name" value="Clathrin_mu_CS"/>
</dbReference>
<evidence type="ECO:0000259" key="10">
    <source>
        <dbReference type="PROSITE" id="PS51072"/>
    </source>
</evidence>